<evidence type="ECO:0000313" key="4">
    <source>
        <dbReference type="EMBL" id="KAK5955182.1"/>
    </source>
</evidence>
<comment type="caution">
    <text evidence="4">The sequence shown here is derived from an EMBL/GenBank/DDBJ whole genome shotgun (WGS) entry which is preliminary data.</text>
</comment>
<proteinExistence type="inferred from homology"/>
<dbReference type="AlphaFoldDB" id="A0AAN8ENR3"/>
<evidence type="ECO:0000256" key="2">
    <source>
        <dbReference type="ARBA" id="ARBA00022857"/>
    </source>
</evidence>
<name>A0AAN8ENR3_9EURO</name>
<dbReference type="InterPro" id="IPR002347">
    <property type="entry name" value="SDR_fam"/>
</dbReference>
<accession>A0AAN8ENR3</accession>
<dbReference type="GO" id="GO:0016616">
    <property type="term" value="F:oxidoreductase activity, acting on the CH-OH group of donors, NAD or NADP as acceptor"/>
    <property type="evidence" value="ECO:0007669"/>
    <property type="project" value="TreeGrafter"/>
</dbReference>
<protein>
    <recommendedName>
        <fullName evidence="6">NAD(P)-binding protein</fullName>
    </recommendedName>
</protein>
<dbReference type="EMBL" id="JAKLMC020000007">
    <property type="protein sequence ID" value="KAK5955182.1"/>
    <property type="molecule type" value="Genomic_DNA"/>
</dbReference>
<keyword evidence="2" id="KW-0521">NADP</keyword>
<reference evidence="4 5" key="1">
    <citation type="submission" date="2022-12" db="EMBL/GenBank/DDBJ databases">
        <title>Genomic features and morphological characterization of a novel Knufia sp. strain isolated from spacecraft assembly facility.</title>
        <authorList>
            <person name="Teixeira M."/>
            <person name="Chander A.M."/>
            <person name="Stajich J.E."/>
            <person name="Venkateswaran K."/>
        </authorList>
    </citation>
    <scope>NUCLEOTIDE SEQUENCE [LARGE SCALE GENOMIC DNA]</scope>
    <source>
        <strain evidence="4 5">FJI-L2-BK-P2</strain>
    </source>
</reference>
<organism evidence="4 5">
    <name type="scientific">Knufia fluminis</name>
    <dbReference type="NCBI Taxonomy" id="191047"/>
    <lineage>
        <taxon>Eukaryota</taxon>
        <taxon>Fungi</taxon>
        <taxon>Dikarya</taxon>
        <taxon>Ascomycota</taxon>
        <taxon>Pezizomycotina</taxon>
        <taxon>Eurotiomycetes</taxon>
        <taxon>Chaetothyriomycetidae</taxon>
        <taxon>Chaetothyriales</taxon>
        <taxon>Trichomeriaceae</taxon>
        <taxon>Knufia</taxon>
    </lineage>
</organism>
<dbReference type="PRINTS" id="PR00081">
    <property type="entry name" value="GDHRDH"/>
</dbReference>
<evidence type="ECO:0008006" key="6">
    <source>
        <dbReference type="Google" id="ProtNLM"/>
    </source>
</evidence>
<evidence type="ECO:0000256" key="1">
    <source>
        <dbReference type="ARBA" id="ARBA00006484"/>
    </source>
</evidence>
<dbReference type="PROSITE" id="PS00061">
    <property type="entry name" value="ADH_SHORT"/>
    <property type="match status" value="1"/>
</dbReference>
<evidence type="ECO:0000256" key="3">
    <source>
        <dbReference type="ARBA" id="ARBA00023002"/>
    </source>
</evidence>
<dbReference type="Proteomes" id="UP001316803">
    <property type="component" value="Unassembled WGS sequence"/>
</dbReference>
<gene>
    <name evidence="4" type="ORF">OHC33_003862</name>
</gene>
<dbReference type="GO" id="GO:0005737">
    <property type="term" value="C:cytoplasm"/>
    <property type="evidence" value="ECO:0007669"/>
    <property type="project" value="TreeGrafter"/>
</dbReference>
<sequence length="285" mass="30805">MTLAETPKVAMITGGASGIGLAVATALVRRGDWHVHLLDVNGISGLKAAKDLAGAATFHEVDVTAYSEIARMFDNIFRAEGRLDFVFANAGILERLDFYEQHPAGNPPPEVNMRVVDINLKAVYTTSYLVLHYFRQCPSSDRSLVLTASCGGLYACPNRPMYSGTKHGVVGFMRSIASTYVDSGIRVNAICPGTVETSLLADAEWRAFPQNYFTPISVIVDTVLKLIDGGTVTDAKGDVVEGGRVFGKAVEIILNNFYLRDQHEYCDEAMAASMGADTLEESKPA</sequence>
<keyword evidence="5" id="KW-1185">Reference proteome</keyword>
<dbReference type="InterPro" id="IPR020904">
    <property type="entry name" value="Sc_DH/Rdtase_CS"/>
</dbReference>
<dbReference type="SUPFAM" id="SSF51735">
    <property type="entry name" value="NAD(P)-binding Rossmann-fold domains"/>
    <property type="match status" value="1"/>
</dbReference>
<dbReference type="PANTHER" id="PTHR44229">
    <property type="entry name" value="15-HYDROXYPROSTAGLANDIN DEHYDROGENASE [NAD(+)]"/>
    <property type="match status" value="1"/>
</dbReference>
<dbReference type="InterPro" id="IPR036291">
    <property type="entry name" value="NAD(P)-bd_dom_sf"/>
</dbReference>
<dbReference type="PANTHER" id="PTHR44229:SF4">
    <property type="entry name" value="15-HYDROXYPROSTAGLANDIN DEHYDROGENASE [NAD(+)]"/>
    <property type="match status" value="1"/>
</dbReference>
<comment type="similarity">
    <text evidence="1">Belongs to the short-chain dehydrogenases/reductases (SDR) family.</text>
</comment>
<evidence type="ECO:0000313" key="5">
    <source>
        <dbReference type="Proteomes" id="UP001316803"/>
    </source>
</evidence>
<dbReference type="Pfam" id="PF00106">
    <property type="entry name" value="adh_short"/>
    <property type="match status" value="1"/>
</dbReference>
<keyword evidence="3" id="KW-0560">Oxidoreductase</keyword>
<dbReference type="Gene3D" id="3.40.50.720">
    <property type="entry name" value="NAD(P)-binding Rossmann-like Domain"/>
    <property type="match status" value="1"/>
</dbReference>